<dbReference type="InterPro" id="IPR009003">
    <property type="entry name" value="Peptidase_S1_PA"/>
</dbReference>
<dbReference type="Pfam" id="PF02674">
    <property type="entry name" value="Colicin_V"/>
    <property type="match status" value="1"/>
</dbReference>
<gene>
    <name evidence="6" type="ORF">RradSPS_2360</name>
    <name evidence="7" type="ORF">SIL72_13550</name>
</gene>
<keyword evidence="3 5" id="KW-1133">Transmembrane helix</keyword>
<dbReference type="Proteomes" id="UP000025229">
    <property type="component" value="Chromosome"/>
</dbReference>
<dbReference type="InterPro" id="IPR001940">
    <property type="entry name" value="Peptidase_S1C"/>
</dbReference>
<reference evidence="6 8" key="1">
    <citation type="submission" date="2014-03" db="EMBL/GenBank/DDBJ databases">
        <title>Complete genome sequence of the Radio-Resistant Rubrobacter radiotolerans RSPS-4.</title>
        <authorList>
            <person name="Egas C.C."/>
            <person name="Barroso C.C."/>
            <person name="Froufe H.J.C."/>
            <person name="Pacheco J.J."/>
            <person name="Albuquerque L.L."/>
            <person name="da Costa M.M.S."/>
        </authorList>
    </citation>
    <scope>NUCLEOTIDE SEQUENCE [LARGE SCALE GENOMIC DNA]</scope>
    <source>
        <strain evidence="6 8">RSPS-4</strain>
    </source>
</reference>
<dbReference type="KEGG" id="rrd:RradSPS_2360"/>
<dbReference type="PRINTS" id="PR00834">
    <property type="entry name" value="PROTEASES2C"/>
</dbReference>
<evidence type="ECO:0000256" key="1">
    <source>
        <dbReference type="ARBA" id="ARBA00004141"/>
    </source>
</evidence>
<keyword evidence="2 5" id="KW-0812">Transmembrane</keyword>
<evidence type="ECO:0000313" key="6">
    <source>
        <dbReference type="EMBL" id="AHY47643.1"/>
    </source>
</evidence>
<dbReference type="PANTHER" id="PTHR45980:SF9">
    <property type="entry name" value="PROTEASE DO-LIKE 10, MITOCHONDRIAL-RELATED"/>
    <property type="match status" value="1"/>
</dbReference>
<dbReference type="GO" id="GO:0016020">
    <property type="term" value="C:membrane"/>
    <property type="evidence" value="ECO:0007669"/>
    <property type="project" value="UniProtKB-SubCell"/>
</dbReference>
<evidence type="ECO:0000313" key="7">
    <source>
        <dbReference type="EMBL" id="MDX5895046.1"/>
    </source>
</evidence>
<keyword evidence="7" id="KW-0378">Hydrolase</keyword>
<name>A0A023X5P4_RUBRA</name>
<feature type="transmembrane region" description="Helical" evidence="5">
    <location>
        <begin position="6"/>
        <end position="24"/>
    </location>
</feature>
<dbReference type="NCBIfam" id="NF033740">
    <property type="entry name" value="MarP_fam_protase"/>
    <property type="match status" value="1"/>
</dbReference>
<feature type="transmembrane region" description="Helical" evidence="5">
    <location>
        <begin position="105"/>
        <end position="127"/>
    </location>
</feature>
<reference evidence="7" key="2">
    <citation type="submission" date="2023-11" db="EMBL/GenBank/DDBJ databases">
        <title>MicrobeMod: A computational toolkit for identifying prokaryotic methylation and restriction-modification with nanopore sequencing.</title>
        <authorList>
            <person name="Crits-Christoph A."/>
            <person name="Kang S.C."/>
            <person name="Lee H."/>
            <person name="Ostrov N."/>
        </authorList>
    </citation>
    <scope>NUCLEOTIDE SEQUENCE</scope>
    <source>
        <strain evidence="7">ATCC 51242</strain>
    </source>
</reference>
<dbReference type="PANTHER" id="PTHR45980">
    <property type="match status" value="1"/>
</dbReference>
<evidence type="ECO:0000256" key="4">
    <source>
        <dbReference type="ARBA" id="ARBA00023136"/>
    </source>
</evidence>
<dbReference type="SUPFAM" id="SSF50494">
    <property type="entry name" value="Trypsin-like serine proteases"/>
    <property type="match status" value="1"/>
</dbReference>
<evidence type="ECO:0000313" key="8">
    <source>
        <dbReference type="Proteomes" id="UP000025229"/>
    </source>
</evidence>
<dbReference type="eggNOG" id="COG0265">
    <property type="taxonomic scope" value="Bacteria"/>
</dbReference>
<dbReference type="InterPro" id="IPR003825">
    <property type="entry name" value="Colicin-V_CvpA"/>
</dbReference>
<keyword evidence="8" id="KW-1185">Reference proteome</keyword>
<dbReference type="InterPro" id="IPR047680">
    <property type="entry name" value="MarP-like"/>
</dbReference>
<dbReference type="EC" id="3.4.21.-" evidence="7"/>
<dbReference type="InterPro" id="IPR043504">
    <property type="entry name" value="Peptidase_S1_PA_chymotrypsin"/>
</dbReference>
<dbReference type="Pfam" id="PF13365">
    <property type="entry name" value="Trypsin_2"/>
    <property type="match status" value="1"/>
</dbReference>
<dbReference type="GO" id="GO:0004252">
    <property type="term" value="F:serine-type endopeptidase activity"/>
    <property type="evidence" value="ECO:0007669"/>
    <property type="project" value="InterPro"/>
</dbReference>
<dbReference type="EMBL" id="JAWXXX010000001">
    <property type="protein sequence ID" value="MDX5895046.1"/>
    <property type="molecule type" value="Genomic_DNA"/>
</dbReference>
<keyword evidence="4 5" id="KW-0472">Membrane</keyword>
<feature type="transmembrane region" description="Helical" evidence="5">
    <location>
        <begin position="61"/>
        <end position="84"/>
    </location>
</feature>
<dbReference type="Gene3D" id="2.40.10.10">
    <property type="entry name" value="Trypsin-like serine proteases"/>
    <property type="match status" value="2"/>
</dbReference>
<dbReference type="EMBL" id="CP007514">
    <property type="protein sequence ID" value="AHY47643.1"/>
    <property type="molecule type" value="Genomic_DNA"/>
</dbReference>
<evidence type="ECO:0000256" key="5">
    <source>
        <dbReference type="SAM" id="Phobius"/>
    </source>
</evidence>
<dbReference type="STRING" id="42256.RradSPS_2360"/>
<proteinExistence type="predicted"/>
<evidence type="ECO:0000256" key="2">
    <source>
        <dbReference type="ARBA" id="ARBA00022692"/>
    </source>
</evidence>
<feature type="transmembrane region" description="Helical" evidence="5">
    <location>
        <begin position="31"/>
        <end position="49"/>
    </location>
</feature>
<dbReference type="GO" id="GO:0006508">
    <property type="term" value="P:proteolysis"/>
    <property type="evidence" value="ECO:0007669"/>
    <property type="project" value="UniProtKB-KW"/>
</dbReference>
<keyword evidence="7" id="KW-0645">Protease</keyword>
<accession>A0A023X5P4</accession>
<organism evidence="6 8">
    <name type="scientific">Rubrobacter radiotolerans</name>
    <name type="common">Arthrobacter radiotolerans</name>
    <dbReference type="NCBI Taxonomy" id="42256"/>
    <lineage>
        <taxon>Bacteria</taxon>
        <taxon>Bacillati</taxon>
        <taxon>Actinomycetota</taxon>
        <taxon>Rubrobacteria</taxon>
        <taxon>Rubrobacterales</taxon>
        <taxon>Rubrobacteraceae</taxon>
        <taxon>Rubrobacter</taxon>
    </lineage>
</organism>
<protein>
    <submittedName>
        <fullName evidence="7">MarP family serine protease</fullName>
        <ecNumber evidence="7">3.4.21.-</ecNumber>
    </submittedName>
    <submittedName>
        <fullName evidence="6">Trypsin-like peptidase domain</fullName>
    </submittedName>
</protein>
<dbReference type="GO" id="GO:0009403">
    <property type="term" value="P:toxin biosynthetic process"/>
    <property type="evidence" value="ECO:0007669"/>
    <property type="project" value="InterPro"/>
</dbReference>
<dbReference type="RefSeq" id="WP_051589758.1">
    <property type="nucleotide sequence ID" value="NZ_CP007514.1"/>
</dbReference>
<dbReference type="AlphaFoldDB" id="A0A023X5P4"/>
<dbReference type="Proteomes" id="UP001281130">
    <property type="component" value="Unassembled WGS sequence"/>
</dbReference>
<comment type="subcellular location">
    <subcellularLocation>
        <location evidence="1">Membrane</location>
        <topology evidence="1">Multi-pass membrane protein</topology>
    </subcellularLocation>
</comment>
<evidence type="ECO:0000256" key="3">
    <source>
        <dbReference type="ARBA" id="ARBA00022989"/>
    </source>
</evidence>
<sequence length="389" mass="39486">MPFQLSQVPLIDVFIGVFVLLVVLRGARTGFLAGILSLVGVVVGAAVGSRVARHLLPDEGSIAFGAGITLVSILVFAVIGDLVARSIGGSLRASVVGRGGSALDSVGGAALGLALSLTLVWAVGIFAGQTPAFLGVRPVIEDSRIVAALDSRMPSELLTRAVAQLDPLPQISGPEVDLGSPDEGILSDPDVQAAAESTVRVTGIACGFGVEGSGWVAAPNLVVTNAHVVAGEATTSVQPQGYGPLYDADVVLFDRRNDLAVLRVSGLGAPPLETGVPTPNEPAAVIGFPGNGPLNVQPATTGDTRRVISSDAYNTGPVERTVTSLRVFVRPGNSGGPAVNSDGEVIATVFASRADSNSSGYGIPSQIVERRLEEAASRYSPVSTGPCAG</sequence>
<dbReference type="HOGENOM" id="CLU_043139_0_0_11"/>